<keyword evidence="2" id="KW-1185">Reference proteome</keyword>
<proteinExistence type="predicted"/>
<evidence type="ECO:0000313" key="1">
    <source>
        <dbReference type="EMBL" id="GAA4284489.1"/>
    </source>
</evidence>
<protein>
    <submittedName>
        <fullName evidence="1">Uncharacterized protein</fullName>
    </submittedName>
</protein>
<dbReference type="Proteomes" id="UP001501586">
    <property type="component" value="Unassembled WGS sequence"/>
</dbReference>
<organism evidence="1 2">
    <name type="scientific">Brevibacterium daeguense</name>
    <dbReference type="NCBI Taxonomy" id="909936"/>
    <lineage>
        <taxon>Bacteria</taxon>
        <taxon>Bacillati</taxon>
        <taxon>Actinomycetota</taxon>
        <taxon>Actinomycetes</taxon>
        <taxon>Micrococcales</taxon>
        <taxon>Brevibacteriaceae</taxon>
        <taxon>Brevibacterium</taxon>
    </lineage>
</organism>
<name>A0ABP8EKM0_9MICO</name>
<dbReference type="RefSeq" id="WP_236866565.1">
    <property type="nucleotide sequence ID" value="NZ_BAABAZ010000006.1"/>
</dbReference>
<accession>A0ABP8EKM0</accession>
<reference evidence="2" key="1">
    <citation type="journal article" date="2019" name="Int. J. Syst. Evol. Microbiol.">
        <title>The Global Catalogue of Microorganisms (GCM) 10K type strain sequencing project: providing services to taxonomists for standard genome sequencing and annotation.</title>
        <authorList>
            <consortium name="The Broad Institute Genomics Platform"/>
            <consortium name="The Broad Institute Genome Sequencing Center for Infectious Disease"/>
            <person name="Wu L."/>
            <person name="Ma J."/>
        </authorList>
    </citation>
    <scope>NUCLEOTIDE SEQUENCE [LARGE SCALE GENOMIC DNA]</scope>
    <source>
        <strain evidence="2">JCM 17458</strain>
    </source>
</reference>
<comment type="caution">
    <text evidence="1">The sequence shown here is derived from an EMBL/GenBank/DDBJ whole genome shotgun (WGS) entry which is preliminary data.</text>
</comment>
<evidence type="ECO:0000313" key="2">
    <source>
        <dbReference type="Proteomes" id="UP001501586"/>
    </source>
</evidence>
<gene>
    <name evidence="1" type="ORF">GCM10022261_20200</name>
</gene>
<dbReference type="EMBL" id="BAABAZ010000006">
    <property type="protein sequence ID" value="GAA4284489.1"/>
    <property type="molecule type" value="Genomic_DNA"/>
</dbReference>
<sequence>MGLWSRLRSAVGVRRTPRVHPDDQYGTGLWRQHRDRFNRAVDRFYTTAVALRTEVDGIEARRADSAGDASRGASATGASAVGASATGASAVDGRQTAVADAAEVVAQQTLVLNLLAERFDALAAHAHADCPVDGLVIPSTTRAQLGDLPELMSKAAAKLAEACQAAAMAHVAVRTGTDPGQPSAAARAYIADVAELVARGERLTQNSHEPENG</sequence>